<reference evidence="2" key="1">
    <citation type="submission" date="2020-08" db="EMBL/GenBank/DDBJ databases">
        <title>Genome public.</title>
        <authorList>
            <person name="Liu C."/>
            <person name="Sun Q."/>
        </authorList>
    </citation>
    <scope>NUCLEOTIDE SEQUENCE</scope>
    <source>
        <strain evidence="2">BX15</strain>
    </source>
</reference>
<comment type="caution">
    <text evidence="2">The sequence shown here is derived from an EMBL/GenBank/DDBJ whole genome shotgun (WGS) entry which is preliminary data.</text>
</comment>
<feature type="region of interest" description="Disordered" evidence="1">
    <location>
        <begin position="12"/>
        <end position="33"/>
    </location>
</feature>
<evidence type="ECO:0000256" key="1">
    <source>
        <dbReference type="SAM" id="MobiDB-lite"/>
    </source>
</evidence>
<organism evidence="2 3">
    <name type="scientific">Dysosmobacter segnis</name>
    <dbReference type="NCBI Taxonomy" id="2763042"/>
    <lineage>
        <taxon>Bacteria</taxon>
        <taxon>Bacillati</taxon>
        <taxon>Bacillota</taxon>
        <taxon>Clostridia</taxon>
        <taxon>Eubacteriales</taxon>
        <taxon>Oscillospiraceae</taxon>
        <taxon>Dysosmobacter</taxon>
    </lineage>
</organism>
<protein>
    <submittedName>
        <fullName evidence="2">Uncharacterized protein</fullName>
    </submittedName>
</protein>
<name>A0A923S8M1_9FIRM</name>
<sequence length="115" mass="14145">MTEIELNEKITNLLSENPTQQKQSRRPYARENRVKKDDRLLRIIQRYYIPHAGYVDCGFDSTTLLHSGKYIKYPKHSHCQRWMKRLTSKKTRRCTDLVRKGNEYRRLFDYWWTLY</sequence>
<accession>A0A923S8M1</accession>
<evidence type="ECO:0000313" key="2">
    <source>
        <dbReference type="EMBL" id="MBC5771964.1"/>
    </source>
</evidence>
<proteinExistence type="predicted"/>
<gene>
    <name evidence="2" type="ORF">H8Z83_16860</name>
</gene>
<feature type="compositionally biased region" description="Polar residues" evidence="1">
    <location>
        <begin position="12"/>
        <end position="22"/>
    </location>
</feature>
<evidence type="ECO:0000313" key="3">
    <source>
        <dbReference type="Proteomes" id="UP000620327"/>
    </source>
</evidence>
<keyword evidence="3" id="KW-1185">Reference proteome</keyword>
<dbReference type="RefSeq" id="WP_187016132.1">
    <property type="nucleotide sequence ID" value="NZ_JACOQI010000026.1"/>
</dbReference>
<dbReference type="AlphaFoldDB" id="A0A923S8M1"/>
<dbReference type="Proteomes" id="UP000620327">
    <property type="component" value="Unassembled WGS sequence"/>
</dbReference>
<dbReference type="EMBL" id="JACOQI010000026">
    <property type="protein sequence ID" value="MBC5771964.1"/>
    <property type="molecule type" value="Genomic_DNA"/>
</dbReference>